<dbReference type="RefSeq" id="WP_344324764.1">
    <property type="nucleotide sequence ID" value="NZ_BAAAPY010000002.1"/>
</dbReference>
<evidence type="ECO:0000259" key="1">
    <source>
        <dbReference type="Pfam" id="PF04168"/>
    </source>
</evidence>
<evidence type="ECO:0000313" key="2">
    <source>
        <dbReference type="EMBL" id="GAA2072464.1"/>
    </source>
</evidence>
<reference evidence="2 3" key="1">
    <citation type="journal article" date="2019" name="Int. J. Syst. Evol. Microbiol.">
        <title>The Global Catalogue of Microorganisms (GCM) 10K type strain sequencing project: providing services to taxonomists for standard genome sequencing and annotation.</title>
        <authorList>
            <consortium name="The Broad Institute Genomics Platform"/>
            <consortium name="The Broad Institute Genome Sequencing Center for Infectious Disease"/>
            <person name="Wu L."/>
            <person name="Ma J."/>
        </authorList>
    </citation>
    <scope>NUCLEOTIDE SEQUENCE [LARGE SCALE GENOMIC DNA]</scope>
    <source>
        <strain evidence="2 3">JCM 15749</strain>
    </source>
</reference>
<dbReference type="EMBL" id="BAAAPY010000002">
    <property type="protein sequence ID" value="GAA2072464.1"/>
    <property type="molecule type" value="Genomic_DNA"/>
</dbReference>
<gene>
    <name evidence="2" type="ORF">GCM10009821_08160</name>
</gene>
<feature type="domain" description="DUF403" evidence="1">
    <location>
        <begin position="1"/>
        <end position="294"/>
    </location>
</feature>
<organism evidence="2 3">
    <name type="scientific">Aeromicrobium halocynthiae</name>
    <dbReference type="NCBI Taxonomy" id="560557"/>
    <lineage>
        <taxon>Bacteria</taxon>
        <taxon>Bacillati</taxon>
        <taxon>Actinomycetota</taxon>
        <taxon>Actinomycetes</taxon>
        <taxon>Propionibacteriales</taxon>
        <taxon>Nocardioidaceae</taxon>
        <taxon>Aeromicrobium</taxon>
    </lineage>
</organism>
<dbReference type="InterPro" id="IPR051680">
    <property type="entry name" value="ATP-dep_Glu-Cys_Ligase-2"/>
</dbReference>
<comment type="caution">
    <text evidence="2">The sequence shown here is derived from an EMBL/GenBank/DDBJ whole genome shotgun (WGS) entry which is preliminary data.</text>
</comment>
<proteinExistence type="predicted"/>
<dbReference type="PANTHER" id="PTHR34595">
    <property type="entry name" value="BLR5612 PROTEIN"/>
    <property type="match status" value="1"/>
</dbReference>
<dbReference type="InterPro" id="IPR007296">
    <property type="entry name" value="DUF403"/>
</dbReference>
<evidence type="ECO:0000313" key="3">
    <source>
        <dbReference type="Proteomes" id="UP001501480"/>
    </source>
</evidence>
<dbReference type="PANTHER" id="PTHR34595:SF7">
    <property type="entry name" value="SLL1039 PROTEIN"/>
    <property type="match status" value="1"/>
</dbReference>
<accession>A0ABN2VTY4</accession>
<dbReference type="Pfam" id="PF04168">
    <property type="entry name" value="Alpha-E"/>
    <property type="match status" value="1"/>
</dbReference>
<protein>
    <submittedName>
        <fullName evidence="2">Alpha-E domain-containing protein</fullName>
    </submittedName>
</protein>
<dbReference type="Proteomes" id="UP001501480">
    <property type="component" value="Unassembled WGS sequence"/>
</dbReference>
<name>A0ABN2VTY4_9ACTN</name>
<keyword evidence="3" id="KW-1185">Reference proteome</keyword>
<sequence>MLSRIAEQIFWIGRYLERADDTARILDVQMQVLVEDPSVDEAVSCEQLLTVMGIEDAPDNVNRWTILDLLAHNADSPNSIASAIDSARESARGAREILSTDIWAAINTTWRGVPSARSKRPVDTFAWVRSRMAMINGIAGSTMPRDEGWQFFVLGRSIERVDMTARMLSTAALAEETQVAWPTTLRACGAYEAFIRAYRGLEGDRQAAEFLLLDRWFPRSIVFSLQEAERALSLLEARGQRSGFGDEAQRLLGRARTELEYRPLPEIVEELPTEMERLQRRCADASEAITARYFSHSEAQEWTGGAVL</sequence>